<dbReference type="EMBL" id="AP028914">
    <property type="protein sequence ID" value="BES95979.1"/>
    <property type="molecule type" value="Genomic_DNA"/>
</dbReference>
<organism evidence="2 3">
    <name type="scientific">Nesidiocoris tenuis</name>
    <dbReference type="NCBI Taxonomy" id="355587"/>
    <lineage>
        <taxon>Eukaryota</taxon>
        <taxon>Metazoa</taxon>
        <taxon>Ecdysozoa</taxon>
        <taxon>Arthropoda</taxon>
        <taxon>Hexapoda</taxon>
        <taxon>Insecta</taxon>
        <taxon>Pterygota</taxon>
        <taxon>Neoptera</taxon>
        <taxon>Paraneoptera</taxon>
        <taxon>Hemiptera</taxon>
        <taxon>Heteroptera</taxon>
        <taxon>Panheteroptera</taxon>
        <taxon>Cimicomorpha</taxon>
        <taxon>Miridae</taxon>
        <taxon>Dicyphina</taxon>
        <taxon>Nesidiocoris</taxon>
    </lineage>
</organism>
<evidence type="ECO:0000313" key="2">
    <source>
        <dbReference type="EMBL" id="BES95979.1"/>
    </source>
</evidence>
<evidence type="ECO:0000256" key="1">
    <source>
        <dbReference type="SAM" id="MobiDB-lite"/>
    </source>
</evidence>
<accession>A0ABN7AUW6</accession>
<dbReference type="PANTHER" id="PTHR20905:SF28">
    <property type="entry name" value="GH28833P-RELATED"/>
    <property type="match status" value="1"/>
</dbReference>
<feature type="region of interest" description="Disordered" evidence="1">
    <location>
        <begin position="221"/>
        <end position="242"/>
    </location>
</feature>
<evidence type="ECO:0008006" key="4">
    <source>
        <dbReference type="Google" id="ProtNLM"/>
    </source>
</evidence>
<proteinExistence type="predicted"/>
<dbReference type="PANTHER" id="PTHR20905">
    <property type="entry name" value="N-ACETYLTRANSFERASE-RELATED"/>
    <property type="match status" value="1"/>
</dbReference>
<evidence type="ECO:0000313" key="3">
    <source>
        <dbReference type="Proteomes" id="UP001307889"/>
    </source>
</evidence>
<dbReference type="Proteomes" id="UP001307889">
    <property type="component" value="Chromosome 6"/>
</dbReference>
<protein>
    <recommendedName>
        <fullName evidence="4">CBS domain-containing protein</fullName>
    </recommendedName>
</protein>
<dbReference type="Gene3D" id="3.40.630.30">
    <property type="match status" value="1"/>
</dbReference>
<gene>
    <name evidence="2" type="ORF">NTJ_08789</name>
</gene>
<sequence length="270" mass="30591">MLGPKKKISLMDITPDAYPSVLEFIKDTHFSSDPLCRAMQILESDKTQAEYISQIIYFLNGSASLMAVDSSGKIVGVLVGKIEDLDECSEKIVESSTFTSKRFKTIQNFINFLTKNGNVHEKYKCKVFYKVHVLAVRDDWLWKGLEKALITGALRLSSIMGLPRLAGVFTTYKNQCYMSEFKAVTDFEIYYSEWRTDRGLRIFRGTGKTEPRAALMSAPVPESFRPSMDDKELTESPPLTSDRGRRILKTRVPIWNELGINIACVRGNVC</sequence>
<keyword evidence="3" id="KW-1185">Reference proteome</keyword>
<name>A0ABN7AUW6_9HEMI</name>
<reference evidence="2 3" key="1">
    <citation type="submission" date="2023-09" db="EMBL/GenBank/DDBJ databases">
        <title>Nesidiocoris tenuis whole genome shotgun sequence.</title>
        <authorList>
            <person name="Shibata T."/>
            <person name="Shimoda M."/>
            <person name="Kobayashi T."/>
            <person name="Uehara T."/>
        </authorList>
    </citation>
    <scope>NUCLEOTIDE SEQUENCE [LARGE SCALE GENOMIC DNA]</scope>
    <source>
        <strain evidence="2 3">Japan</strain>
    </source>
</reference>